<dbReference type="Gene3D" id="2.60.40.150">
    <property type="entry name" value="C2 domain"/>
    <property type="match status" value="3"/>
</dbReference>
<feature type="domain" description="C2" evidence="1">
    <location>
        <begin position="1"/>
        <end position="110"/>
    </location>
</feature>
<evidence type="ECO:0000313" key="3">
    <source>
        <dbReference type="Proteomes" id="UP000257109"/>
    </source>
</evidence>
<dbReference type="SUPFAM" id="SSF49562">
    <property type="entry name" value="C2 domain (Calcium/lipid-binding domain, CaLB)"/>
    <property type="match status" value="3"/>
</dbReference>
<feature type="non-terminal residue" evidence="2">
    <location>
        <position position="1"/>
    </location>
</feature>
<dbReference type="SMART" id="SM00239">
    <property type="entry name" value="C2"/>
    <property type="match status" value="3"/>
</dbReference>
<name>A0A371HAY4_MUCPR</name>
<dbReference type="OrthoDB" id="884464at2759"/>
<dbReference type="PANTHER" id="PTHR32246">
    <property type="entry name" value="INGRESSION PROTEIN FIC1"/>
    <property type="match status" value="1"/>
</dbReference>
<dbReference type="PROSITE" id="PS50004">
    <property type="entry name" value="C2"/>
    <property type="match status" value="2"/>
</dbReference>
<reference evidence="2" key="1">
    <citation type="submission" date="2018-05" db="EMBL/GenBank/DDBJ databases">
        <title>Draft genome of Mucuna pruriens seed.</title>
        <authorList>
            <person name="Nnadi N.E."/>
            <person name="Vos R."/>
            <person name="Hasami M.H."/>
            <person name="Devisetty U.K."/>
            <person name="Aguiy J.C."/>
        </authorList>
    </citation>
    <scope>NUCLEOTIDE SEQUENCE [LARGE SCALE GENOMIC DNA]</scope>
    <source>
        <strain evidence="2">JCA_2017</strain>
    </source>
</reference>
<dbReference type="PANTHER" id="PTHR32246:SF74">
    <property type="entry name" value="BON1-ASSOCIATED-LIKE PROTEIN"/>
    <property type="match status" value="1"/>
</dbReference>
<keyword evidence="3" id="KW-1185">Reference proteome</keyword>
<sequence>MATKSRTLELTVLSAEGLRVRGKPSNKKAFAVVRAESLTSHTTAMTTGNNGFHTWNEKFSVEVGPNARSLTFEVTCKAGMGVRDVSVARIALSDFLGGLVPDHCLQFLSYRLRDWDGRKCGIVNFSVRVVAPLSAAGAPWQLQLRAENDCSSSAREVVTGIPLCAYLQLRTQKIPIAMEGKSHQCTLEITVISGENISVDRSSVAENVYVVVRAESLNCSTTKMAKEDGGVHAWNEKFLLDIPSHARSVTFEVQCIKYKGVRPIGVARIALSDILSGNNIASESVPQMFCYGLRNWEGRRNGVIHFSVRVVTQEGHMCPETKQEKDPTTLSCRKFEDEVVGFQVDPKNSSHVVGIPIFRWTLSGTVLEITVISGENLRVTEEPYVVVRAESLNCCSTKMVKDSGSNNSSLFSWNEKLMLNMPLHARCITFEVQCNRFKALRPVGIARIAVSDFLGGSEPENCLLSYQLWDWEGKGNGVIHFEVRVVAPEERSDAAVEPVMGTALKMYPGDRFVAINIDDNKPRDNN</sequence>
<dbReference type="AlphaFoldDB" id="A0A371HAY4"/>
<dbReference type="Proteomes" id="UP000257109">
    <property type="component" value="Unassembled WGS sequence"/>
</dbReference>
<dbReference type="InterPro" id="IPR035892">
    <property type="entry name" value="C2_domain_sf"/>
</dbReference>
<gene>
    <name evidence="2" type="primary">BAP2</name>
    <name evidence="2" type="ORF">CR513_16955</name>
</gene>
<dbReference type="Pfam" id="PF00168">
    <property type="entry name" value="C2"/>
    <property type="match status" value="3"/>
</dbReference>
<dbReference type="InterPro" id="IPR044750">
    <property type="entry name" value="C2_SRC2/BAP"/>
</dbReference>
<proteinExistence type="predicted"/>
<dbReference type="CDD" id="cd04051">
    <property type="entry name" value="C2_SRC2_like"/>
    <property type="match status" value="3"/>
</dbReference>
<comment type="caution">
    <text evidence="2">The sequence shown here is derived from an EMBL/GenBank/DDBJ whole genome shotgun (WGS) entry which is preliminary data.</text>
</comment>
<accession>A0A371HAY4</accession>
<dbReference type="EMBL" id="QJKJ01003109">
    <property type="protein sequence ID" value="RDX99929.1"/>
    <property type="molecule type" value="Genomic_DNA"/>
</dbReference>
<dbReference type="InterPro" id="IPR000008">
    <property type="entry name" value="C2_dom"/>
</dbReference>
<organism evidence="2 3">
    <name type="scientific">Mucuna pruriens</name>
    <name type="common">Velvet bean</name>
    <name type="synonym">Dolichos pruriens</name>
    <dbReference type="NCBI Taxonomy" id="157652"/>
    <lineage>
        <taxon>Eukaryota</taxon>
        <taxon>Viridiplantae</taxon>
        <taxon>Streptophyta</taxon>
        <taxon>Embryophyta</taxon>
        <taxon>Tracheophyta</taxon>
        <taxon>Spermatophyta</taxon>
        <taxon>Magnoliopsida</taxon>
        <taxon>eudicotyledons</taxon>
        <taxon>Gunneridae</taxon>
        <taxon>Pentapetalae</taxon>
        <taxon>rosids</taxon>
        <taxon>fabids</taxon>
        <taxon>Fabales</taxon>
        <taxon>Fabaceae</taxon>
        <taxon>Papilionoideae</taxon>
        <taxon>50 kb inversion clade</taxon>
        <taxon>NPAAA clade</taxon>
        <taxon>indigoferoid/millettioid clade</taxon>
        <taxon>Phaseoleae</taxon>
        <taxon>Mucuna</taxon>
    </lineage>
</organism>
<feature type="domain" description="C2" evidence="1">
    <location>
        <begin position="170"/>
        <end position="284"/>
    </location>
</feature>
<evidence type="ECO:0000313" key="2">
    <source>
        <dbReference type="EMBL" id="RDX99929.1"/>
    </source>
</evidence>
<protein>
    <submittedName>
        <fullName evidence="2">BON1-associated protein 2</fullName>
    </submittedName>
</protein>
<dbReference type="GO" id="GO:0006952">
    <property type="term" value="P:defense response"/>
    <property type="evidence" value="ECO:0007669"/>
    <property type="project" value="InterPro"/>
</dbReference>
<evidence type="ECO:0000259" key="1">
    <source>
        <dbReference type="PROSITE" id="PS50004"/>
    </source>
</evidence>